<sequence length="92" mass="9852">MTALGPDSRPRLAPGVRLRHDGVRDAWVLLAPETIIDANPVAVEIIRRLTGDATLAEVVDDLAGAFTAERSLIEADVRALLDKMIGKGLVEP</sequence>
<comment type="caution">
    <text evidence="4">The sequence shown here is derived from an EMBL/GenBank/DDBJ whole genome shotgun (WGS) entry which is preliminary data.</text>
</comment>
<comment type="pathway">
    <text evidence="1">Cofactor biosynthesis; pyrroloquinoline quinone biosynthesis.</text>
</comment>
<evidence type="ECO:0000313" key="5">
    <source>
        <dbReference type="Proteomes" id="UP001274321"/>
    </source>
</evidence>
<evidence type="ECO:0000256" key="1">
    <source>
        <dbReference type="ARBA" id="ARBA00004886"/>
    </source>
</evidence>
<proteinExistence type="predicted"/>
<name>A0ABU4RSY9_9HYPH</name>
<accession>A0ABU4RSY9</accession>
<dbReference type="Pfam" id="PF05402">
    <property type="entry name" value="PqqD"/>
    <property type="match status" value="1"/>
</dbReference>
<protein>
    <submittedName>
        <fullName evidence="4">Pyrroloquinoline quinone biosynthesis peptide chaperone PqqD</fullName>
    </submittedName>
</protein>
<comment type="subunit">
    <text evidence="2">Monomer. Interacts with PqqE.</text>
</comment>
<gene>
    <name evidence="4" type="primary">pqqD</name>
    <name evidence="4" type="ORF">SCD90_14390</name>
</gene>
<keyword evidence="3" id="KW-0884">PQQ biosynthesis</keyword>
<dbReference type="InterPro" id="IPR008792">
    <property type="entry name" value="PQQD"/>
</dbReference>
<evidence type="ECO:0000313" key="4">
    <source>
        <dbReference type="EMBL" id="MDX6807258.1"/>
    </source>
</evidence>
<evidence type="ECO:0000256" key="3">
    <source>
        <dbReference type="ARBA" id="ARBA00022905"/>
    </source>
</evidence>
<dbReference type="NCBIfam" id="TIGR03859">
    <property type="entry name" value="PQQ_PqqD"/>
    <property type="match status" value="1"/>
</dbReference>
<organism evidence="4 5">
    <name type="scientific">Terrihabitans rhizophilus</name>
    <dbReference type="NCBI Taxonomy" id="3092662"/>
    <lineage>
        <taxon>Bacteria</taxon>
        <taxon>Pseudomonadati</taxon>
        <taxon>Pseudomonadota</taxon>
        <taxon>Alphaproteobacteria</taxon>
        <taxon>Hyphomicrobiales</taxon>
        <taxon>Terrihabitans</taxon>
    </lineage>
</organism>
<dbReference type="InterPro" id="IPR041881">
    <property type="entry name" value="PqqD_sf"/>
</dbReference>
<evidence type="ECO:0000256" key="2">
    <source>
        <dbReference type="ARBA" id="ARBA00011741"/>
    </source>
</evidence>
<dbReference type="InterPro" id="IPR022479">
    <property type="entry name" value="PqqD_bac"/>
</dbReference>
<dbReference type="Gene3D" id="1.10.10.1150">
    <property type="entry name" value="Coenzyme PQQ synthesis protein D (PqqD)"/>
    <property type="match status" value="1"/>
</dbReference>
<reference evidence="4 5" key="1">
    <citation type="submission" date="2023-11" db="EMBL/GenBank/DDBJ databases">
        <authorList>
            <person name="Bao R."/>
        </authorList>
    </citation>
    <scope>NUCLEOTIDE SEQUENCE [LARGE SCALE GENOMIC DNA]</scope>
    <source>
        <strain evidence="4 5">PJ23</strain>
    </source>
</reference>
<dbReference type="Proteomes" id="UP001274321">
    <property type="component" value="Unassembled WGS sequence"/>
</dbReference>
<dbReference type="EMBL" id="JAXAFJ010000010">
    <property type="protein sequence ID" value="MDX6807258.1"/>
    <property type="molecule type" value="Genomic_DNA"/>
</dbReference>
<keyword evidence="5" id="KW-1185">Reference proteome</keyword>